<accession>A0AAU8HN13</accession>
<evidence type="ECO:0000256" key="9">
    <source>
        <dbReference type="ARBA" id="ARBA00031586"/>
    </source>
</evidence>
<comment type="similarity">
    <text evidence="2">Belongs to the complex I subunit 4L family.</text>
</comment>
<protein>
    <recommendedName>
        <fullName evidence="3">NADH-ubiquinone oxidoreductase chain 4L</fullName>
    </recommendedName>
    <alternativeName>
        <fullName evidence="9">NADH dehydrogenase subunit 4L</fullName>
    </alternativeName>
</protein>
<dbReference type="Gene3D" id="1.10.287.3510">
    <property type="match status" value="1"/>
</dbReference>
<evidence type="ECO:0000256" key="4">
    <source>
        <dbReference type="ARBA" id="ARBA00022692"/>
    </source>
</evidence>
<dbReference type="AlphaFoldDB" id="A0AAU8HN13"/>
<evidence type="ECO:0000256" key="2">
    <source>
        <dbReference type="ARBA" id="ARBA00010519"/>
    </source>
</evidence>
<evidence type="ECO:0000313" key="11">
    <source>
        <dbReference type="EMBL" id="XCI16345.1"/>
    </source>
</evidence>
<keyword evidence="7" id="KW-0520">NAD</keyword>
<sequence length="70" mass="7645">MLNLLICLETLMLSLIFLALTSLVSYAEPYMILSFLVLGACEASVGLALLVSFLRSQSKETMKTTAASLW</sequence>
<evidence type="ECO:0000256" key="10">
    <source>
        <dbReference type="SAM" id="Phobius"/>
    </source>
</evidence>
<feature type="transmembrane region" description="Helical" evidence="10">
    <location>
        <begin position="31"/>
        <end position="54"/>
    </location>
</feature>
<geneLocation type="mitochondrion" evidence="11"/>
<evidence type="ECO:0000256" key="8">
    <source>
        <dbReference type="ARBA" id="ARBA00023136"/>
    </source>
</evidence>
<keyword evidence="6 10" id="KW-1133">Transmembrane helix</keyword>
<comment type="subcellular location">
    <subcellularLocation>
        <location evidence="1">Membrane</location>
        <topology evidence="1">Multi-pass membrane protein</topology>
    </subcellularLocation>
</comment>
<dbReference type="InterPro" id="IPR039428">
    <property type="entry name" value="NUOK/Mnh_C1-like"/>
</dbReference>
<gene>
    <name evidence="11" type="primary">ND4L</name>
</gene>
<evidence type="ECO:0000256" key="7">
    <source>
        <dbReference type="ARBA" id="ARBA00023027"/>
    </source>
</evidence>
<dbReference type="Pfam" id="PF00420">
    <property type="entry name" value="Oxidored_q2"/>
    <property type="match status" value="1"/>
</dbReference>
<dbReference type="GO" id="GO:0016020">
    <property type="term" value="C:membrane"/>
    <property type="evidence" value="ECO:0007669"/>
    <property type="project" value="UniProtKB-SubCell"/>
</dbReference>
<evidence type="ECO:0000256" key="3">
    <source>
        <dbReference type="ARBA" id="ARBA00016612"/>
    </source>
</evidence>
<name>A0AAU8HN13_9BILA</name>
<organism evidence="11">
    <name type="scientific">Brachiopoda sp</name>
    <dbReference type="NCBI Taxonomy" id="3230945"/>
    <lineage>
        <taxon>Eukaryota</taxon>
        <taxon>Metazoa</taxon>
        <taxon>Spiralia</taxon>
        <taxon>Lophotrochozoa</taxon>
        <taxon>Brachiopoda</taxon>
    </lineage>
</organism>
<evidence type="ECO:0000256" key="6">
    <source>
        <dbReference type="ARBA" id="ARBA00022989"/>
    </source>
</evidence>
<keyword evidence="4 10" id="KW-0812">Transmembrane</keyword>
<proteinExistence type="inferred from homology"/>
<reference evidence="11" key="1">
    <citation type="submission" date="2024-06" db="EMBL/GenBank/DDBJ databases">
        <title>Genomic investigations of benthic invertebrates from the Clarion-Clipperton fields of polymetallic nodules.</title>
        <authorList>
            <person name="Gastineau R."/>
            <person name="Dabek P."/>
            <person name="Mianowicz K."/>
            <person name="Otis C."/>
            <person name="Stoyanova V."/>
            <person name="Krawcewicz A."/>
            <person name="Abramowski T."/>
        </authorList>
    </citation>
    <scope>NUCLEOTIDE SEQUENCE</scope>
</reference>
<evidence type="ECO:0000256" key="1">
    <source>
        <dbReference type="ARBA" id="ARBA00004141"/>
    </source>
</evidence>
<evidence type="ECO:0000256" key="5">
    <source>
        <dbReference type="ARBA" id="ARBA00022967"/>
    </source>
</evidence>
<keyword evidence="11" id="KW-0496">Mitochondrion</keyword>
<keyword evidence="8 10" id="KW-0472">Membrane</keyword>
<dbReference type="EMBL" id="PP977509">
    <property type="protein sequence ID" value="XCI16345.1"/>
    <property type="molecule type" value="Genomic_DNA"/>
</dbReference>
<keyword evidence="5" id="KW-1278">Translocase</keyword>